<dbReference type="Proteomes" id="UP000051977">
    <property type="component" value="Unassembled WGS sequence"/>
</dbReference>
<feature type="domain" description="DUF5776" evidence="3">
    <location>
        <begin position="436"/>
        <end position="503"/>
    </location>
</feature>
<name>A0ABR5PAE6_9LACO</name>
<feature type="compositionally biased region" description="Basic and acidic residues" evidence="1">
    <location>
        <begin position="423"/>
        <end position="433"/>
    </location>
</feature>
<comment type="caution">
    <text evidence="4">The sequence shown here is derived from an EMBL/GenBank/DDBJ whole genome shotgun (WGS) entry which is preliminary data.</text>
</comment>
<sequence>MEEDDMKSAKFYCVSALTALLLMGAGGAVMANDGSAEDNSRVSRVNPGQDERVPIDGDDVTIDQGGIIHNFSNPAKAAKLLAGGHLEVPGKIGPTTVTGIGEGVFSYINLSYLLKGDNTDHFQGGNSSLLGMSGITFADPQHVSVIGNGAFSQNQISSIDLPAAVEIGSGAFAENQISDVSLPKVTTIEDAAFIFNRIKSLNLPKIQTLSSAAFAFNSLSNVNLRSSEESSMIVIKPEAFSWQNLSNANNGLQLKNSAFKANVPHQDPLKWQTITQSIQPSFKINGIQQIKPNDVTINQLETDDQFNKEVENNYNNRQFTNIPKATDLHNKFGIYILYEPSNGVNSESNLNQTINRNSKESRSTKIGDYSTGALVTIVDPTTPPTPGPDPETEKQPDTNSSSADSTNNSSGKTINIHPVPDLDFPHQSESADKVTTKSPYMIYNKKTIRVHKNKELTSPLKTYRKVARHKAKTFKVLGVAYSKNGAKRYKVAGGYVTAHEDYVANLYYQSTPKSKKIKVIATKGLHKYKDAKLTKKAAKSHVSRNKLLKVTKIVTHGNLTRYHLADGTYVSGNKKLVLQQ</sequence>
<keyword evidence="2" id="KW-0732">Signal</keyword>
<proteinExistence type="predicted"/>
<dbReference type="InterPro" id="IPR026906">
    <property type="entry name" value="LRR_5"/>
</dbReference>
<protein>
    <recommendedName>
        <fullName evidence="3">DUF5776 domain-containing protein</fullName>
    </recommendedName>
</protein>
<feature type="domain" description="DUF5776" evidence="3">
    <location>
        <begin position="507"/>
        <end position="577"/>
    </location>
</feature>
<feature type="compositionally biased region" description="Polar residues" evidence="1">
    <location>
        <begin position="345"/>
        <end position="356"/>
    </location>
</feature>
<dbReference type="InterPro" id="IPR032675">
    <property type="entry name" value="LRR_dom_sf"/>
</dbReference>
<feature type="chain" id="PRO_5046854633" description="DUF5776 domain-containing protein" evidence="2">
    <location>
        <begin position="32"/>
        <end position="580"/>
    </location>
</feature>
<dbReference type="Gene3D" id="3.80.10.10">
    <property type="entry name" value="Ribonuclease Inhibitor"/>
    <property type="match status" value="1"/>
</dbReference>
<evidence type="ECO:0000313" key="4">
    <source>
        <dbReference type="EMBL" id="KRL15000.1"/>
    </source>
</evidence>
<evidence type="ECO:0000259" key="3">
    <source>
        <dbReference type="Pfam" id="PF19087"/>
    </source>
</evidence>
<dbReference type="Pfam" id="PF13306">
    <property type="entry name" value="LRR_5"/>
    <property type="match status" value="1"/>
</dbReference>
<evidence type="ECO:0000256" key="2">
    <source>
        <dbReference type="SAM" id="SignalP"/>
    </source>
</evidence>
<gene>
    <name evidence="4" type="ORF">FD12_GL001041</name>
</gene>
<evidence type="ECO:0000256" key="1">
    <source>
        <dbReference type="SAM" id="MobiDB-lite"/>
    </source>
</evidence>
<feature type="compositionally biased region" description="Low complexity" evidence="1">
    <location>
        <begin position="397"/>
        <end position="410"/>
    </location>
</feature>
<feature type="region of interest" description="Disordered" evidence="1">
    <location>
        <begin position="345"/>
        <end position="433"/>
    </location>
</feature>
<dbReference type="EMBL" id="AZEI01000082">
    <property type="protein sequence ID" value="KRL15000.1"/>
    <property type="molecule type" value="Genomic_DNA"/>
</dbReference>
<accession>A0ABR5PAE6</accession>
<reference evidence="4 5" key="1">
    <citation type="journal article" date="2015" name="Genome Announc.">
        <title>Expanding the biotechnology potential of lactobacilli through comparative genomics of 213 strains and associated genera.</title>
        <authorList>
            <person name="Sun Z."/>
            <person name="Harris H.M."/>
            <person name="McCann A."/>
            <person name="Guo C."/>
            <person name="Argimon S."/>
            <person name="Zhang W."/>
            <person name="Yang X."/>
            <person name="Jeffery I.B."/>
            <person name="Cooney J.C."/>
            <person name="Kagawa T.F."/>
            <person name="Liu W."/>
            <person name="Song Y."/>
            <person name="Salvetti E."/>
            <person name="Wrobel A."/>
            <person name="Rasinkangas P."/>
            <person name="Parkhill J."/>
            <person name="Rea M.C."/>
            <person name="O'Sullivan O."/>
            <person name="Ritari J."/>
            <person name="Douillard F.P."/>
            <person name="Paul Ross R."/>
            <person name="Yang R."/>
            <person name="Briner A.E."/>
            <person name="Felis G.E."/>
            <person name="de Vos W.M."/>
            <person name="Barrangou R."/>
            <person name="Klaenhammer T.R."/>
            <person name="Caufield P.W."/>
            <person name="Cui Y."/>
            <person name="Zhang H."/>
            <person name="O'Toole P.W."/>
        </authorList>
    </citation>
    <scope>NUCLEOTIDE SEQUENCE [LARGE SCALE GENOMIC DNA]</scope>
    <source>
        <strain evidence="4 5">DSM 19907</strain>
    </source>
</reference>
<organism evidence="4 5">
    <name type="scientific">Lentilactobacillus rapi DSM 19907 = JCM 15042</name>
    <dbReference type="NCBI Taxonomy" id="1423795"/>
    <lineage>
        <taxon>Bacteria</taxon>
        <taxon>Bacillati</taxon>
        <taxon>Bacillota</taxon>
        <taxon>Bacilli</taxon>
        <taxon>Lactobacillales</taxon>
        <taxon>Lactobacillaceae</taxon>
        <taxon>Lentilactobacillus</taxon>
    </lineage>
</organism>
<keyword evidence="5" id="KW-1185">Reference proteome</keyword>
<dbReference type="InterPro" id="IPR044081">
    <property type="entry name" value="DUF5776"/>
</dbReference>
<feature type="signal peptide" evidence="2">
    <location>
        <begin position="1"/>
        <end position="31"/>
    </location>
</feature>
<evidence type="ECO:0000313" key="5">
    <source>
        <dbReference type="Proteomes" id="UP000051977"/>
    </source>
</evidence>
<dbReference type="Pfam" id="PF19087">
    <property type="entry name" value="DUF5776"/>
    <property type="match status" value="2"/>
</dbReference>